<feature type="compositionally biased region" description="Basic and acidic residues" evidence="1">
    <location>
        <begin position="18"/>
        <end position="58"/>
    </location>
</feature>
<gene>
    <name evidence="2" type="primary">putative GA11212</name>
    <name evidence="2" type="ORF">CLUMA_CG017417</name>
</gene>
<dbReference type="OrthoDB" id="9946564at2759"/>
<reference evidence="2 3" key="1">
    <citation type="submission" date="2015-04" db="EMBL/GenBank/DDBJ databases">
        <authorList>
            <person name="Syromyatnikov M.Y."/>
            <person name="Popov V.N."/>
        </authorList>
    </citation>
    <scope>NUCLEOTIDE SEQUENCE [LARGE SCALE GENOMIC DNA]</scope>
</reference>
<evidence type="ECO:0000313" key="2">
    <source>
        <dbReference type="EMBL" id="CRL04322.1"/>
    </source>
</evidence>
<feature type="compositionally biased region" description="Low complexity" evidence="1">
    <location>
        <begin position="98"/>
        <end position="107"/>
    </location>
</feature>
<name>A0A1J1IX90_9DIPT</name>
<evidence type="ECO:0000313" key="3">
    <source>
        <dbReference type="Proteomes" id="UP000183832"/>
    </source>
</evidence>
<feature type="region of interest" description="Disordered" evidence="1">
    <location>
        <begin position="1"/>
        <end position="113"/>
    </location>
</feature>
<feature type="compositionally biased region" description="Low complexity" evidence="1">
    <location>
        <begin position="65"/>
        <end position="91"/>
    </location>
</feature>
<organism evidence="2 3">
    <name type="scientific">Clunio marinus</name>
    <dbReference type="NCBI Taxonomy" id="568069"/>
    <lineage>
        <taxon>Eukaryota</taxon>
        <taxon>Metazoa</taxon>
        <taxon>Ecdysozoa</taxon>
        <taxon>Arthropoda</taxon>
        <taxon>Hexapoda</taxon>
        <taxon>Insecta</taxon>
        <taxon>Pterygota</taxon>
        <taxon>Neoptera</taxon>
        <taxon>Endopterygota</taxon>
        <taxon>Diptera</taxon>
        <taxon>Nematocera</taxon>
        <taxon>Chironomoidea</taxon>
        <taxon>Chironomidae</taxon>
        <taxon>Clunio</taxon>
    </lineage>
</organism>
<sequence>MPKSSRLQREKHRKKTRYSSDSDSDREVSRKYREKERSRDRRSREKTSSSRHNKESSSSRRRRNYSSSSSSSSSRSSSSSSSRDSRSSTPSSREKSSSRSAKASSSSTNKKNFDHITKFEINDLYKEEDKVKIIDDIEADSFKQEAFQSKKKIVVDLQKDKIIVPENLNATDQEESLIHPNFLGDEEVKVDKWIKKLHLYRNQ</sequence>
<proteinExistence type="predicted"/>
<evidence type="ECO:0000256" key="1">
    <source>
        <dbReference type="SAM" id="MobiDB-lite"/>
    </source>
</evidence>
<dbReference type="AlphaFoldDB" id="A0A1J1IX90"/>
<accession>A0A1J1IX90</accession>
<dbReference type="EMBL" id="CVRI01000063">
    <property type="protein sequence ID" value="CRL04322.1"/>
    <property type="molecule type" value="Genomic_DNA"/>
</dbReference>
<protein>
    <submittedName>
        <fullName evidence="2">CLUMA_CG017417, isoform A</fullName>
    </submittedName>
</protein>
<dbReference type="Proteomes" id="UP000183832">
    <property type="component" value="Unassembled WGS sequence"/>
</dbReference>
<dbReference type="STRING" id="568069.A0A1J1IX90"/>
<keyword evidence="3" id="KW-1185">Reference proteome</keyword>